<evidence type="ECO:0000256" key="2">
    <source>
        <dbReference type="ARBA" id="ARBA00022833"/>
    </source>
</evidence>
<dbReference type="CDD" id="cd00067">
    <property type="entry name" value="GAL4"/>
    <property type="match status" value="1"/>
</dbReference>
<protein>
    <recommendedName>
        <fullName evidence="6">Zn(2)-C6 fungal-type domain-containing protein</fullName>
    </recommendedName>
</protein>
<dbReference type="PRINTS" id="PR00755">
    <property type="entry name" value="AFLATOXINBRP"/>
</dbReference>
<reference evidence="7" key="2">
    <citation type="submission" date="2020-08" db="EMBL/GenBank/DDBJ databases">
        <title>Draft Genome Sequence of Cumin Blight Pathogen Alternaria burnsii.</title>
        <authorList>
            <person name="Feng Z."/>
        </authorList>
    </citation>
    <scope>NUCLEOTIDE SEQUENCE</scope>
    <source>
        <strain evidence="7">CBS107.38</strain>
    </source>
</reference>
<proteinExistence type="predicted"/>
<evidence type="ECO:0000313" key="8">
    <source>
        <dbReference type="Proteomes" id="UP000596902"/>
    </source>
</evidence>
<keyword evidence="5" id="KW-0539">Nucleus</keyword>
<dbReference type="Proteomes" id="UP000596902">
    <property type="component" value="Unassembled WGS sequence"/>
</dbReference>
<dbReference type="Pfam" id="PF00172">
    <property type="entry name" value="Zn_clus"/>
    <property type="match status" value="1"/>
</dbReference>
<evidence type="ECO:0000256" key="5">
    <source>
        <dbReference type="ARBA" id="ARBA00023242"/>
    </source>
</evidence>
<organism evidence="7 8">
    <name type="scientific">Alternaria burnsii</name>
    <dbReference type="NCBI Taxonomy" id="1187904"/>
    <lineage>
        <taxon>Eukaryota</taxon>
        <taxon>Fungi</taxon>
        <taxon>Dikarya</taxon>
        <taxon>Ascomycota</taxon>
        <taxon>Pezizomycotina</taxon>
        <taxon>Dothideomycetes</taxon>
        <taxon>Pleosporomycetidae</taxon>
        <taxon>Pleosporales</taxon>
        <taxon>Pleosporineae</taxon>
        <taxon>Pleosporaceae</taxon>
        <taxon>Alternaria</taxon>
        <taxon>Alternaria sect. Alternaria</taxon>
    </lineage>
</organism>
<dbReference type="SUPFAM" id="SSF57701">
    <property type="entry name" value="Zn2/Cys6 DNA-binding domain"/>
    <property type="match status" value="1"/>
</dbReference>
<sequence>MSLRSESNACTACARAKRKCGRQIPACARCADKRKPCIYPPSKKQTVSSYRHLLSDVPVLRGEDTSFAESPVSTSHVNASLYTIDNLLWDVGLPSLGSNIDAPESQIRIPSAMKTDWFLAPETWTISRRSTNSDDVPIGTAAMKKYVTVLQSWFKSWVTTGSNPFVHSCLYGVNFPACVQVAYATLASYVYRTPANAEIVLRIVEDRSNDLLRENGTVLDQTTAGKWVDVAGRDDDLWGQLARLHALLVYQMIGLFDGDVRARHVAEGHMAIQDSWAGKLFSTARTALSSEQDSIAHLANCLPKLSTYLQQQWYLWILSESIRRTWLVAVSLSPVFSVLQQRWGTCPGGIMYTNRSGLWDATSAGEWERQCLEKNVAFLQRFECARLFHYAKPADVDEFGIAMLEMTFSGDSLENWRDRTGGL</sequence>
<dbReference type="OrthoDB" id="5355161at2759"/>
<dbReference type="GeneID" id="62207396"/>
<accession>A0A8H7AZT0</accession>
<dbReference type="Gene3D" id="4.10.240.10">
    <property type="entry name" value="Zn(2)-C6 fungal-type DNA-binding domain"/>
    <property type="match status" value="1"/>
</dbReference>
<dbReference type="PANTHER" id="PTHR47660:SF3">
    <property type="entry name" value="FINGER DOMAIN PROTEIN, PUTATIVE (AFU_ORTHOLOGUE AFUA_4G03310)-RELATED"/>
    <property type="match status" value="1"/>
</dbReference>
<comment type="caution">
    <text evidence="7">The sequence shown here is derived from an EMBL/GenBank/DDBJ whole genome shotgun (WGS) entry which is preliminary data.</text>
</comment>
<evidence type="ECO:0000256" key="3">
    <source>
        <dbReference type="ARBA" id="ARBA00023015"/>
    </source>
</evidence>
<keyword evidence="1" id="KW-0479">Metal-binding</keyword>
<keyword evidence="3" id="KW-0805">Transcription regulation</keyword>
<dbReference type="PROSITE" id="PS00463">
    <property type="entry name" value="ZN2_CY6_FUNGAL_1"/>
    <property type="match status" value="1"/>
</dbReference>
<evidence type="ECO:0000313" key="7">
    <source>
        <dbReference type="EMBL" id="KAF7672670.1"/>
    </source>
</evidence>
<dbReference type="RefSeq" id="XP_038783020.1">
    <property type="nucleotide sequence ID" value="XM_038934218.1"/>
</dbReference>
<evidence type="ECO:0000256" key="1">
    <source>
        <dbReference type="ARBA" id="ARBA00022723"/>
    </source>
</evidence>
<keyword evidence="2" id="KW-0862">Zinc</keyword>
<evidence type="ECO:0000259" key="6">
    <source>
        <dbReference type="PROSITE" id="PS50048"/>
    </source>
</evidence>
<dbReference type="EMBL" id="JAAABM010000015">
    <property type="protein sequence ID" value="KAF7672670.1"/>
    <property type="molecule type" value="Genomic_DNA"/>
</dbReference>
<dbReference type="InterPro" id="IPR036864">
    <property type="entry name" value="Zn2-C6_fun-type_DNA-bd_sf"/>
</dbReference>
<dbReference type="AlphaFoldDB" id="A0A8H7AZT0"/>
<gene>
    <name evidence="7" type="ORF">GT037_009171</name>
</gene>
<dbReference type="GO" id="GO:0000981">
    <property type="term" value="F:DNA-binding transcription factor activity, RNA polymerase II-specific"/>
    <property type="evidence" value="ECO:0007669"/>
    <property type="project" value="InterPro"/>
</dbReference>
<reference evidence="7" key="1">
    <citation type="submission" date="2020-01" db="EMBL/GenBank/DDBJ databases">
        <authorList>
            <person name="Feng Z.H.Z."/>
        </authorList>
    </citation>
    <scope>NUCLEOTIDE SEQUENCE</scope>
    <source>
        <strain evidence="7">CBS107.38</strain>
    </source>
</reference>
<dbReference type="GO" id="GO:0008270">
    <property type="term" value="F:zinc ion binding"/>
    <property type="evidence" value="ECO:0007669"/>
    <property type="project" value="InterPro"/>
</dbReference>
<dbReference type="InterPro" id="IPR001138">
    <property type="entry name" value="Zn2Cys6_DnaBD"/>
</dbReference>
<keyword evidence="8" id="KW-1185">Reference proteome</keyword>
<name>A0A8H7AZT0_9PLEO</name>
<feature type="domain" description="Zn(2)-C6 fungal-type" evidence="6">
    <location>
        <begin position="9"/>
        <end position="39"/>
    </location>
</feature>
<dbReference type="PANTHER" id="PTHR47660">
    <property type="entry name" value="TRANSCRIPTION FACTOR WITH C2H2 AND ZN(2)-CYS(6) DNA BINDING DOMAIN (EUROFUNG)-RELATED-RELATED"/>
    <property type="match status" value="1"/>
</dbReference>
<keyword evidence="4" id="KW-0804">Transcription</keyword>
<dbReference type="PROSITE" id="PS50048">
    <property type="entry name" value="ZN2_CY6_FUNGAL_2"/>
    <property type="match status" value="1"/>
</dbReference>
<evidence type="ECO:0000256" key="4">
    <source>
        <dbReference type="ARBA" id="ARBA00023163"/>
    </source>
</evidence>
<dbReference type="SMART" id="SM00066">
    <property type="entry name" value="GAL4"/>
    <property type="match status" value="1"/>
</dbReference>